<dbReference type="Proteomes" id="UP000324222">
    <property type="component" value="Unassembled WGS sequence"/>
</dbReference>
<reference evidence="2 3" key="1">
    <citation type="submission" date="2019-05" db="EMBL/GenBank/DDBJ databases">
        <title>Another draft genome of Portunus trituberculatus and its Hox gene families provides insights of decapod evolution.</title>
        <authorList>
            <person name="Jeong J.-H."/>
            <person name="Song I."/>
            <person name="Kim S."/>
            <person name="Choi T."/>
            <person name="Kim D."/>
            <person name="Ryu S."/>
            <person name="Kim W."/>
        </authorList>
    </citation>
    <scope>NUCLEOTIDE SEQUENCE [LARGE SCALE GENOMIC DNA]</scope>
    <source>
        <tissue evidence="2">Muscle</tissue>
    </source>
</reference>
<comment type="caution">
    <text evidence="2">The sequence shown here is derived from an EMBL/GenBank/DDBJ whole genome shotgun (WGS) entry which is preliminary data.</text>
</comment>
<keyword evidence="3" id="KW-1185">Reference proteome</keyword>
<proteinExistence type="predicted"/>
<gene>
    <name evidence="2" type="ORF">E2C01_046207</name>
</gene>
<keyword evidence="1" id="KW-0732">Signal</keyword>
<sequence>MYLKFLSTFISLLILPLSYLNPEKSFLFKPTGVSTNLWFSKHGVCFGPVCLAVPPSSTSFQFSILYGIKILIILETGESYGPLPLYIYI</sequence>
<evidence type="ECO:0000313" key="2">
    <source>
        <dbReference type="EMBL" id="MPC52342.1"/>
    </source>
</evidence>
<feature type="chain" id="PRO_5023051440" evidence="1">
    <location>
        <begin position="21"/>
        <end position="89"/>
    </location>
</feature>
<dbReference type="AlphaFoldDB" id="A0A5B7G0C1"/>
<evidence type="ECO:0000256" key="1">
    <source>
        <dbReference type="SAM" id="SignalP"/>
    </source>
</evidence>
<evidence type="ECO:0000313" key="3">
    <source>
        <dbReference type="Proteomes" id="UP000324222"/>
    </source>
</evidence>
<protein>
    <submittedName>
        <fullName evidence="2">Uncharacterized protein</fullName>
    </submittedName>
</protein>
<dbReference type="EMBL" id="VSRR010010803">
    <property type="protein sequence ID" value="MPC52342.1"/>
    <property type="molecule type" value="Genomic_DNA"/>
</dbReference>
<accession>A0A5B7G0C1</accession>
<feature type="signal peptide" evidence="1">
    <location>
        <begin position="1"/>
        <end position="20"/>
    </location>
</feature>
<name>A0A5B7G0C1_PORTR</name>
<organism evidence="2 3">
    <name type="scientific">Portunus trituberculatus</name>
    <name type="common">Swimming crab</name>
    <name type="synonym">Neptunus trituberculatus</name>
    <dbReference type="NCBI Taxonomy" id="210409"/>
    <lineage>
        <taxon>Eukaryota</taxon>
        <taxon>Metazoa</taxon>
        <taxon>Ecdysozoa</taxon>
        <taxon>Arthropoda</taxon>
        <taxon>Crustacea</taxon>
        <taxon>Multicrustacea</taxon>
        <taxon>Malacostraca</taxon>
        <taxon>Eumalacostraca</taxon>
        <taxon>Eucarida</taxon>
        <taxon>Decapoda</taxon>
        <taxon>Pleocyemata</taxon>
        <taxon>Brachyura</taxon>
        <taxon>Eubrachyura</taxon>
        <taxon>Portunoidea</taxon>
        <taxon>Portunidae</taxon>
        <taxon>Portuninae</taxon>
        <taxon>Portunus</taxon>
    </lineage>
</organism>